<dbReference type="EMBL" id="JBHSIM010000039">
    <property type="protein sequence ID" value="MFC4834443.1"/>
    <property type="molecule type" value="Genomic_DNA"/>
</dbReference>
<dbReference type="Pfam" id="PF16751">
    <property type="entry name" value="RsdA_SigD_bd"/>
    <property type="match status" value="1"/>
</dbReference>
<sequence length="298" mass="29922">MGGHRASGGSEGDLVDGPVDLAAVRADDALIDALAGGAGGGADGYGFGGSDDDDRLAAILAAWRADIEADPMPELVSLDEAAEAVAAGHESRDRLRSRGRRRMPFAIAAVAAAVACAGLTVAVHGAMPGDTLWGVSKVFFAERAQGVERVEEVRTRIEAANGALARGDTAAARNELAQANIAIPQVAPEQRAPLVQERDRVQSSIESDPSPSSREPAGSEPSTAPSSGAGQQTADDPASPSPEAPAAATPEESAPTQSEPQEVPATPQDGDDAPPPPPPGGTTTNGMSSSPGATTTTG</sequence>
<gene>
    <name evidence="4" type="ORF">ACFPEL_18665</name>
</gene>
<evidence type="ECO:0000313" key="5">
    <source>
        <dbReference type="Proteomes" id="UP001595909"/>
    </source>
</evidence>
<keyword evidence="2" id="KW-0812">Transmembrane</keyword>
<comment type="caution">
    <text evidence="4">The sequence shown here is derived from an EMBL/GenBank/DDBJ whole genome shotgun (WGS) entry which is preliminary data.</text>
</comment>
<organism evidence="4 5">
    <name type="scientific">Actinomycetospora chibensis</name>
    <dbReference type="NCBI Taxonomy" id="663606"/>
    <lineage>
        <taxon>Bacteria</taxon>
        <taxon>Bacillati</taxon>
        <taxon>Actinomycetota</taxon>
        <taxon>Actinomycetes</taxon>
        <taxon>Pseudonocardiales</taxon>
        <taxon>Pseudonocardiaceae</taxon>
        <taxon>Actinomycetospora</taxon>
    </lineage>
</organism>
<keyword evidence="2" id="KW-1133">Transmembrane helix</keyword>
<keyword evidence="2" id="KW-0472">Membrane</keyword>
<evidence type="ECO:0000259" key="3">
    <source>
        <dbReference type="Pfam" id="PF16751"/>
    </source>
</evidence>
<evidence type="ECO:0000313" key="4">
    <source>
        <dbReference type="EMBL" id="MFC4834443.1"/>
    </source>
</evidence>
<dbReference type="RefSeq" id="WP_274190715.1">
    <property type="nucleotide sequence ID" value="NZ_BAABHN010000039.1"/>
</dbReference>
<keyword evidence="5" id="KW-1185">Reference proteome</keyword>
<protein>
    <submittedName>
        <fullName evidence="4">Anti-sigma-D factor RsdA</fullName>
    </submittedName>
</protein>
<dbReference type="Proteomes" id="UP001595909">
    <property type="component" value="Unassembled WGS sequence"/>
</dbReference>
<reference evidence="5" key="1">
    <citation type="journal article" date="2019" name="Int. J. Syst. Evol. Microbiol.">
        <title>The Global Catalogue of Microorganisms (GCM) 10K type strain sequencing project: providing services to taxonomists for standard genome sequencing and annotation.</title>
        <authorList>
            <consortium name="The Broad Institute Genomics Platform"/>
            <consortium name="The Broad Institute Genome Sequencing Center for Infectious Disease"/>
            <person name="Wu L."/>
            <person name="Ma J."/>
        </authorList>
    </citation>
    <scope>NUCLEOTIDE SEQUENCE [LARGE SCALE GENOMIC DNA]</scope>
    <source>
        <strain evidence="5">CCUG 50347</strain>
    </source>
</reference>
<feature type="compositionally biased region" description="Polar residues" evidence="1">
    <location>
        <begin position="285"/>
        <end position="298"/>
    </location>
</feature>
<evidence type="ECO:0000256" key="1">
    <source>
        <dbReference type="SAM" id="MobiDB-lite"/>
    </source>
</evidence>
<feature type="domain" description="Anti-sigma-D factor RsdA sigma factor binding region" evidence="3">
    <location>
        <begin position="20"/>
        <end position="71"/>
    </location>
</feature>
<feature type="transmembrane region" description="Helical" evidence="2">
    <location>
        <begin position="105"/>
        <end position="127"/>
    </location>
</feature>
<feature type="region of interest" description="Disordered" evidence="1">
    <location>
        <begin position="188"/>
        <end position="298"/>
    </location>
</feature>
<feature type="compositionally biased region" description="Low complexity" evidence="1">
    <location>
        <begin position="244"/>
        <end position="256"/>
    </location>
</feature>
<evidence type="ECO:0000256" key="2">
    <source>
        <dbReference type="SAM" id="Phobius"/>
    </source>
</evidence>
<accession>A0ABV9RKY4</accession>
<proteinExistence type="predicted"/>
<feature type="compositionally biased region" description="Polar residues" evidence="1">
    <location>
        <begin position="220"/>
        <end position="232"/>
    </location>
</feature>
<dbReference type="InterPro" id="IPR031928">
    <property type="entry name" value="RsdA_SigD-bd"/>
</dbReference>
<dbReference type="Gene3D" id="6.10.250.1300">
    <property type="match status" value="1"/>
</dbReference>
<feature type="compositionally biased region" description="Low complexity" evidence="1">
    <location>
        <begin position="203"/>
        <end position="216"/>
    </location>
</feature>
<name>A0ABV9RKY4_9PSEU</name>